<feature type="region of interest" description="Disordered" evidence="1">
    <location>
        <begin position="239"/>
        <end position="268"/>
    </location>
</feature>
<feature type="compositionally biased region" description="Polar residues" evidence="1">
    <location>
        <begin position="251"/>
        <end position="268"/>
    </location>
</feature>
<keyword evidence="3" id="KW-1185">Reference proteome</keyword>
<gene>
    <name evidence="2" type="ORF">HMPREF1544_12330</name>
</gene>
<evidence type="ECO:0000256" key="1">
    <source>
        <dbReference type="SAM" id="MobiDB-lite"/>
    </source>
</evidence>
<evidence type="ECO:0000313" key="3">
    <source>
        <dbReference type="Proteomes" id="UP000014254"/>
    </source>
</evidence>
<dbReference type="Proteomes" id="UP000014254">
    <property type="component" value="Unassembled WGS sequence"/>
</dbReference>
<dbReference type="InParanoid" id="S2JMI1"/>
<dbReference type="AlphaFoldDB" id="S2JMI1"/>
<sequence length="320" mass="34622">MMQQVAVSSKRKHMDTPITPTILGRLSGALSITQNELVAKFGKQKHSLVCNHCHNQGCISITSIKHDSDEDDTDASLHLEFQCTICRTPQQLDLIKQALGITNKKVKVPHTTTIAPTPTATSSTPLPGTPAALVSPVDFATSAQYQQLKTLIQCSNCAAQGSLVKFGFTKANPPRPRFKCNQCTQLFGIQHVEGMISLISSSTSQPTTDLATITPAAANPDRTTTTLTSSSSSLIAEADCTTMDSEESATHHNVPSTTSNSPSLTQQYSSTSESDVINFLLNSVQQLTEQANTNQAKFDYITTLIEQNKKLELDLQKLKN</sequence>
<evidence type="ECO:0000313" key="2">
    <source>
        <dbReference type="EMBL" id="EPB80975.1"/>
    </source>
</evidence>
<dbReference type="EMBL" id="KE124246">
    <property type="protein sequence ID" value="EPB80975.1"/>
    <property type="molecule type" value="Genomic_DNA"/>
</dbReference>
<accession>S2JMI1</accession>
<organism evidence="2 3">
    <name type="scientific">Mucor circinelloides f. circinelloides (strain 1006PhL)</name>
    <name type="common">Mucormycosis agent</name>
    <name type="synonym">Calyptromyces circinelloides</name>
    <dbReference type="NCBI Taxonomy" id="1220926"/>
    <lineage>
        <taxon>Eukaryota</taxon>
        <taxon>Fungi</taxon>
        <taxon>Fungi incertae sedis</taxon>
        <taxon>Mucoromycota</taxon>
        <taxon>Mucoromycotina</taxon>
        <taxon>Mucoromycetes</taxon>
        <taxon>Mucorales</taxon>
        <taxon>Mucorineae</taxon>
        <taxon>Mucoraceae</taxon>
        <taxon>Mucor</taxon>
    </lineage>
</organism>
<dbReference type="VEuPathDB" id="FungiDB:HMPREF1544_12330"/>
<proteinExistence type="predicted"/>
<reference evidence="3" key="1">
    <citation type="submission" date="2013-05" db="EMBL/GenBank/DDBJ databases">
        <title>The Genome sequence of Mucor circinelloides f. circinelloides 1006PhL.</title>
        <authorList>
            <consortium name="The Broad Institute Genomics Platform"/>
            <person name="Cuomo C."/>
            <person name="Earl A."/>
            <person name="Findley K."/>
            <person name="Lee S.C."/>
            <person name="Walker B."/>
            <person name="Young S."/>
            <person name="Zeng Q."/>
            <person name="Gargeya S."/>
            <person name="Fitzgerald M."/>
            <person name="Haas B."/>
            <person name="Abouelleil A."/>
            <person name="Allen A.W."/>
            <person name="Alvarado L."/>
            <person name="Arachchi H.M."/>
            <person name="Berlin A.M."/>
            <person name="Chapman S.B."/>
            <person name="Gainer-Dewar J."/>
            <person name="Goldberg J."/>
            <person name="Griggs A."/>
            <person name="Gujja S."/>
            <person name="Hansen M."/>
            <person name="Howarth C."/>
            <person name="Imamovic A."/>
            <person name="Ireland A."/>
            <person name="Larimer J."/>
            <person name="McCowan C."/>
            <person name="Murphy C."/>
            <person name="Pearson M."/>
            <person name="Poon T.W."/>
            <person name="Priest M."/>
            <person name="Roberts A."/>
            <person name="Saif S."/>
            <person name="Shea T."/>
            <person name="Sisk P."/>
            <person name="Sykes S."/>
            <person name="Wortman J."/>
            <person name="Nusbaum C."/>
            <person name="Birren B."/>
        </authorList>
    </citation>
    <scope>NUCLEOTIDE SEQUENCE [LARGE SCALE GENOMIC DNA]</scope>
    <source>
        <strain evidence="3">1006PhL</strain>
    </source>
</reference>
<name>S2JMI1_MUCC1</name>
<dbReference type="STRING" id="1220926.S2JMI1"/>
<protein>
    <submittedName>
        <fullName evidence="2">Uncharacterized protein</fullName>
    </submittedName>
</protein>